<protein>
    <submittedName>
        <fullName evidence="3">Uncharacterized protein</fullName>
    </submittedName>
</protein>
<feature type="transmembrane region" description="Helical" evidence="2">
    <location>
        <begin position="79"/>
        <end position="99"/>
    </location>
</feature>
<dbReference type="EMBL" id="SWKU01000003">
    <property type="protein sequence ID" value="KAF3008683.1"/>
    <property type="molecule type" value="Genomic_DNA"/>
</dbReference>
<proteinExistence type="predicted"/>
<dbReference type="AlphaFoldDB" id="A0A9P4TLC0"/>
<feature type="region of interest" description="Disordered" evidence="1">
    <location>
        <begin position="178"/>
        <end position="273"/>
    </location>
</feature>
<comment type="caution">
    <text evidence="3">The sequence shown here is derived from an EMBL/GenBank/DDBJ whole genome shotgun (WGS) entry which is preliminary data.</text>
</comment>
<evidence type="ECO:0000313" key="4">
    <source>
        <dbReference type="Proteomes" id="UP000801428"/>
    </source>
</evidence>
<dbReference type="Proteomes" id="UP000801428">
    <property type="component" value="Unassembled WGS sequence"/>
</dbReference>
<feature type="compositionally biased region" description="Basic residues" evidence="1">
    <location>
        <begin position="195"/>
        <end position="204"/>
    </location>
</feature>
<evidence type="ECO:0000256" key="2">
    <source>
        <dbReference type="SAM" id="Phobius"/>
    </source>
</evidence>
<evidence type="ECO:0000313" key="3">
    <source>
        <dbReference type="EMBL" id="KAF3008683.1"/>
    </source>
</evidence>
<feature type="transmembrane region" description="Helical" evidence="2">
    <location>
        <begin position="53"/>
        <end position="72"/>
    </location>
</feature>
<keyword evidence="2" id="KW-0812">Transmembrane</keyword>
<gene>
    <name evidence="3" type="ORF">E8E13_009252</name>
</gene>
<dbReference type="OrthoDB" id="5342507at2759"/>
<keyword evidence="4" id="KW-1185">Reference proteome</keyword>
<feature type="transmembrane region" description="Helical" evidence="2">
    <location>
        <begin position="147"/>
        <end position="172"/>
    </location>
</feature>
<evidence type="ECO:0000256" key="1">
    <source>
        <dbReference type="SAM" id="MobiDB-lite"/>
    </source>
</evidence>
<keyword evidence="2" id="KW-1133">Transmembrane helix</keyword>
<sequence>MAFGGAALKFLATALYALEFCCAAVILGIYSYFLAVQADRNVNIARWQQAVEGLSGATVLYTICAILFTCCLGGKTIFALLGLIFNVLCCGAMVAIAVLTRDGAHSCRGYVNTPIGNGPSNSRQGFGSNGQGEQITYASSLGTACRLNTACFAVAIIGAFLFLLSIPVQMFLGRHHRKEKRFGPGPTNGYTAGSGKRKFWQKKNRNSELRDPEVATVPATTTTTTGHGALAPGAAHDYRPSNDTHMTGSTAYAPHHATDGPLDKTTYNKPVTGGYHTAPTGTYNAPTSTYVPHLNHANHATPATNY</sequence>
<accession>A0A9P4TLC0</accession>
<feature type="transmembrane region" description="Helical" evidence="2">
    <location>
        <begin position="12"/>
        <end position="33"/>
    </location>
</feature>
<feature type="compositionally biased region" description="Low complexity" evidence="1">
    <location>
        <begin position="214"/>
        <end position="235"/>
    </location>
</feature>
<name>A0A9P4TLC0_CURKU</name>
<feature type="region of interest" description="Disordered" evidence="1">
    <location>
        <begin position="286"/>
        <end position="306"/>
    </location>
</feature>
<organism evidence="3 4">
    <name type="scientific">Curvularia kusanoi</name>
    <name type="common">Cochliobolus kusanoi</name>
    <dbReference type="NCBI Taxonomy" id="90978"/>
    <lineage>
        <taxon>Eukaryota</taxon>
        <taxon>Fungi</taxon>
        <taxon>Dikarya</taxon>
        <taxon>Ascomycota</taxon>
        <taxon>Pezizomycotina</taxon>
        <taxon>Dothideomycetes</taxon>
        <taxon>Pleosporomycetidae</taxon>
        <taxon>Pleosporales</taxon>
        <taxon>Pleosporineae</taxon>
        <taxon>Pleosporaceae</taxon>
        <taxon>Curvularia</taxon>
    </lineage>
</organism>
<keyword evidence="2" id="KW-0472">Membrane</keyword>
<reference evidence="3" key="1">
    <citation type="submission" date="2019-04" db="EMBL/GenBank/DDBJ databases">
        <title>Sequencing of skin fungus with MAO and IRED activity.</title>
        <authorList>
            <person name="Marsaioli A.J."/>
            <person name="Bonatto J.M.C."/>
            <person name="Reis Junior O."/>
        </authorList>
    </citation>
    <scope>NUCLEOTIDE SEQUENCE</scope>
    <source>
        <strain evidence="3">30M1</strain>
    </source>
</reference>